<evidence type="ECO:0000256" key="4">
    <source>
        <dbReference type="ARBA" id="ARBA00023098"/>
    </source>
</evidence>
<gene>
    <name evidence="6" type="ORF">MNBD_ACTINO02-2998</name>
</gene>
<dbReference type="EC" id="4.2.1.17" evidence="6"/>
<dbReference type="InterPro" id="IPR029045">
    <property type="entry name" value="ClpP/crotonase-like_dom_sf"/>
</dbReference>
<evidence type="ECO:0000256" key="5">
    <source>
        <dbReference type="ARBA" id="ARBA00023235"/>
    </source>
</evidence>
<dbReference type="GO" id="GO:0004300">
    <property type="term" value="F:enoyl-CoA hydratase activity"/>
    <property type="evidence" value="ECO:0007669"/>
    <property type="project" value="UniProtKB-EC"/>
</dbReference>
<evidence type="ECO:0000256" key="3">
    <source>
        <dbReference type="ARBA" id="ARBA00022832"/>
    </source>
</evidence>
<name>A0A3B0SVK8_9ZZZZ</name>
<dbReference type="InterPro" id="IPR001753">
    <property type="entry name" value="Enoyl-CoA_hydra/iso"/>
</dbReference>
<dbReference type="GO" id="GO:0016853">
    <property type="term" value="F:isomerase activity"/>
    <property type="evidence" value="ECO:0007669"/>
    <property type="project" value="UniProtKB-KW"/>
</dbReference>
<keyword evidence="6" id="KW-0456">Lyase</keyword>
<dbReference type="EMBL" id="UOEK01000469">
    <property type="protein sequence ID" value="VAW08520.1"/>
    <property type="molecule type" value="Genomic_DNA"/>
</dbReference>
<dbReference type="InterPro" id="IPR014748">
    <property type="entry name" value="Enoyl-CoA_hydra_C"/>
</dbReference>
<reference evidence="6" key="1">
    <citation type="submission" date="2018-06" db="EMBL/GenBank/DDBJ databases">
        <authorList>
            <person name="Zhirakovskaya E."/>
        </authorList>
    </citation>
    <scope>NUCLEOTIDE SEQUENCE</scope>
</reference>
<dbReference type="PANTHER" id="PTHR43149">
    <property type="entry name" value="ENOYL-COA HYDRATASE"/>
    <property type="match status" value="1"/>
</dbReference>
<dbReference type="AlphaFoldDB" id="A0A3B0SVK8"/>
<sequence>MDVTTLPTSEVISVDYAEHVATVWLDRPRKLNAMAPGFWTEFPIIIEAITEHEDVRVIVVAARGRAFTAGLDLQEFADLFAVKSDTSMAKQNRELYQQVKLMQHTFTVLDKARQPVIAAVHGACIGAGMDLITAADIRFAAANAIFSIRETKIAITADVGTLQRLPRIINRGDANELALTGRDIDANEALRIGLVNKVLDSQEAVYAHAMAVAGEIAANSPLAVQGTKAVMKAGDDMSVDQALDYVALWNSSFLKSDDITEAVMSFVEKRPPLFRGE</sequence>
<organism evidence="6">
    <name type="scientific">hydrothermal vent metagenome</name>
    <dbReference type="NCBI Taxonomy" id="652676"/>
    <lineage>
        <taxon>unclassified sequences</taxon>
        <taxon>metagenomes</taxon>
        <taxon>ecological metagenomes</taxon>
    </lineage>
</organism>
<protein>
    <submittedName>
        <fullName evidence="6">Enoyl-CoA hydratase</fullName>
        <ecNumber evidence="6">4.2.1.17</ecNumber>
    </submittedName>
</protein>
<dbReference type="FunFam" id="1.10.12.10:FF:000004">
    <property type="entry name" value="Delta3,5-delta2,4-dienoyl-CoA isomerase"/>
    <property type="match status" value="1"/>
</dbReference>
<evidence type="ECO:0000256" key="1">
    <source>
        <dbReference type="ARBA" id="ARBA00005005"/>
    </source>
</evidence>
<dbReference type="CDD" id="cd06558">
    <property type="entry name" value="crotonase-like"/>
    <property type="match status" value="1"/>
</dbReference>
<comment type="pathway">
    <text evidence="1">Lipid metabolism; fatty acid beta-oxidation.</text>
</comment>
<dbReference type="GO" id="GO:0006635">
    <property type="term" value="P:fatty acid beta-oxidation"/>
    <property type="evidence" value="ECO:0007669"/>
    <property type="project" value="UniProtKB-UniPathway"/>
</dbReference>
<dbReference type="Pfam" id="PF00378">
    <property type="entry name" value="ECH_1"/>
    <property type="match status" value="1"/>
</dbReference>
<dbReference type="Gene3D" id="1.10.12.10">
    <property type="entry name" value="Lyase 2-enoyl-coa Hydratase, Chain A, domain 2"/>
    <property type="match status" value="1"/>
</dbReference>
<dbReference type="SUPFAM" id="SSF52096">
    <property type="entry name" value="ClpP/crotonase"/>
    <property type="match status" value="1"/>
</dbReference>
<comment type="similarity">
    <text evidence="2">Belongs to the enoyl-CoA hydratase/isomerase family.</text>
</comment>
<dbReference type="InterPro" id="IPR045002">
    <property type="entry name" value="Ech1-like"/>
</dbReference>
<dbReference type="PROSITE" id="PS00166">
    <property type="entry name" value="ENOYL_COA_HYDRATASE"/>
    <property type="match status" value="1"/>
</dbReference>
<dbReference type="InterPro" id="IPR018376">
    <property type="entry name" value="Enoyl-CoA_hyd/isom_CS"/>
</dbReference>
<keyword evidence="3" id="KW-0276">Fatty acid metabolism</keyword>
<keyword evidence="5" id="KW-0413">Isomerase</keyword>
<accession>A0A3B0SVK8</accession>
<dbReference type="UniPathway" id="UPA00659"/>
<dbReference type="Gene3D" id="3.90.226.10">
    <property type="entry name" value="2-enoyl-CoA Hydratase, Chain A, domain 1"/>
    <property type="match status" value="1"/>
</dbReference>
<keyword evidence="4" id="KW-0443">Lipid metabolism</keyword>
<evidence type="ECO:0000313" key="6">
    <source>
        <dbReference type="EMBL" id="VAW08520.1"/>
    </source>
</evidence>
<dbReference type="NCBIfam" id="NF004794">
    <property type="entry name" value="PRK06142.1"/>
    <property type="match status" value="1"/>
</dbReference>
<proteinExistence type="inferred from homology"/>
<evidence type="ECO:0000256" key="2">
    <source>
        <dbReference type="ARBA" id="ARBA00005254"/>
    </source>
</evidence>